<comment type="caution">
    <text evidence="2">The sequence shown here is derived from an EMBL/GenBank/DDBJ whole genome shotgun (WGS) entry which is preliminary data.</text>
</comment>
<dbReference type="EMBL" id="PECL01000008">
    <property type="protein sequence ID" value="TEA03463.1"/>
    <property type="molecule type" value="Genomic_DNA"/>
</dbReference>
<dbReference type="STRING" id="404941.GCA_002013645_02296"/>
<evidence type="ECO:0000313" key="2">
    <source>
        <dbReference type="EMBL" id="TEA03463.1"/>
    </source>
</evidence>
<keyword evidence="1" id="KW-0472">Membrane</keyword>
<protein>
    <recommendedName>
        <fullName evidence="4">Lipoprotein LpqS</fullName>
    </recommendedName>
</protein>
<evidence type="ECO:0000256" key="1">
    <source>
        <dbReference type="SAM" id="Phobius"/>
    </source>
</evidence>
<dbReference type="AlphaFoldDB" id="A0A4R8SSR5"/>
<sequence precursor="true">MLTGARRTRGRGRLWLVAVLVAMVASLPVLHCASAGHGGAEAPHHKATHAALQGHGPSATHAHLDNAVHQMACQTVDGLVGLTRSHNLLRILFVLAAFALAALVFQPVAAHLSRGPPRAAGYHGARTGRDILTDLCVIRR</sequence>
<keyword evidence="1" id="KW-0812">Transmembrane</keyword>
<name>A0A4R8SSR5_9MYCO</name>
<dbReference type="Proteomes" id="UP000294604">
    <property type="component" value="Unassembled WGS sequence"/>
</dbReference>
<accession>A0A4R8SSR5</accession>
<gene>
    <name evidence="2" type="ORF">CCUG60884_02313</name>
</gene>
<feature type="transmembrane region" description="Helical" evidence="1">
    <location>
        <begin position="88"/>
        <end position="109"/>
    </location>
</feature>
<organism evidence="2 3">
    <name type="scientific">Mycobacteroides salmoniphilum</name>
    <dbReference type="NCBI Taxonomy" id="404941"/>
    <lineage>
        <taxon>Bacteria</taxon>
        <taxon>Bacillati</taxon>
        <taxon>Actinomycetota</taxon>
        <taxon>Actinomycetes</taxon>
        <taxon>Mycobacteriales</taxon>
        <taxon>Mycobacteriaceae</taxon>
        <taxon>Mycobacteroides</taxon>
    </lineage>
</organism>
<dbReference type="Pfam" id="PF26327">
    <property type="entry name" value="LpqS"/>
    <property type="match status" value="1"/>
</dbReference>
<keyword evidence="1" id="KW-1133">Transmembrane helix</keyword>
<evidence type="ECO:0000313" key="3">
    <source>
        <dbReference type="Proteomes" id="UP000294604"/>
    </source>
</evidence>
<reference evidence="2 3" key="1">
    <citation type="journal article" date="2019" name="Sci. Rep.">
        <title>Extended insight into the Mycobacterium chelonae-abscessus complex through whole genome sequencing of Mycobacterium salmoniphilum outbreak and Mycobacterium salmoniphilum-like strains.</title>
        <authorList>
            <person name="Behra P.R.K."/>
            <person name="Das S."/>
            <person name="Pettersson B.M.F."/>
            <person name="Shirreff L."/>
            <person name="DuCote T."/>
            <person name="Jacobsson K.G."/>
            <person name="Ennis D.G."/>
            <person name="Kirsebom L.A."/>
        </authorList>
    </citation>
    <scope>NUCLEOTIDE SEQUENCE [LARGE SCALE GENOMIC DNA]</scope>
    <source>
        <strain evidence="2 3">CCUG 60884</strain>
    </source>
</reference>
<evidence type="ECO:0008006" key="4">
    <source>
        <dbReference type="Google" id="ProtNLM"/>
    </source>
</evidence>
<dbReference type="InterPro" id="IPR058714">
    <property type="entry name" value="LpqS"/>
</dbReference>
<proteinExistence type="predicted"/>